<dbReference type="GO" id="GO:0006730">
    <property type="term" value="P:one-carbon metabolic process"/>
    <property type="evidence" value="ECO:0007669"/>
    <property type="project" value="UniProtKB-KW"/>
</dbReference>
<dbReference type="EC" id="1.5.1.3" evidence="2"/>
<dbReference type="PROSITE" id="PS00075">
    <property type="entry name" value="DHFR_1"/>
    <property type="match status" value="1"/>
</dbReference>
<comment type="pathway">
    <text evidence="1">Cofactor biosynthesis; tetrahydrofolate biosynthesis; 5,6,7,8-tetrahydrofolate from 7,8-dihydrofolate: step 1/1.</text>
</comment>
<dbReference type="GO" id="GO:0046655">
    <property type="term" value="P:folic acid metabolic process"/>
    <property type="evidence" value="ECO:0007669"/>
    <property type="project" value="TreeGrafter"/>
</dbReference>
<accession>A0A371DTI1</accession>
<dbReference type="EMBL" id="KZ857381">
    <property type="protein sequence ID" value="RDX55815.1"/>
    <property type="molecule type" value="Genomic_DNA"/>
</dbReference>
<keyword evidence="4" id="KW-0554">One-carbon metabolism</keyword>
<proteinExistence type="inferred from homology"/>
<evidence type="ECO:0000259" key="8">
    <source>
        <dbReference type="PROSITE" id="PS51330"/>
    </source>
</evidence>
<dbReference type="InterPro" id="IPR012259">
    <property type="entry name" value="DHFR"/>
</dbReference>
<dbReference type="GO" id="GO:0050661">
    <property type="term" value="F:NADP binding"/>
    <property type="evidence" value="ECO:0007669"/>
    <property type="project" value="InterPro"/>
</dbReference>
<feature type="domain" description="DHFR" evidence="8">
    <location>
        <begin position="3"/>
        <end position="211"/>
    </location>
</feature>
<comment type="similarity">
    <text evidence="7">Belongs to the dihydrofolate reductase family.</text>
</comment>
<protein>
    <recommendedName>
        <fullName evidence="3">Dihydrofolate reductase</fullName>
        <ecNumber evidence="2">1.5.1.3</ecNumber>
    </recommendedName>
</protein>
<dbReference type="AlphaFoldDB" id="A0A371DTI1"/>
<dbReference type="PANTHER" id="PTHR48069">
    <property type="entry name" value="DIHYDROFOLATE REDUCTASE"/>
    <property type="match status" value="1"/>
</dbReference>
<keyword evidence="5" id="KW-0521">NADP</keyword>
<dbReference type="UniPathway" id="UPA00077">
    <property type="reaction ID" value="UER00158"/>
</dbReference>
<dbReference type="OrthoDB" id="414698at2759"/>
<reference evidence="9 10" key="1">
    <citation type="journal article" date="2018" name="Biotechnol. Biofuels">
        <title>Integrative visual omics of the white-rot fungus Polyporus brumalis exposes the biotechnological potential of its oxidative enzymes for delignifying raw plant biomass.</title>
        <authorList>
            <person name="Miyauchi S."/>
            <person name="Rancon A."/>
            <person name="Drula E."/>
            <person name="Hage H."/>
            <person name="Chaduli D."/>
            <person name="Favel A."/>
            <person name="Grisel S."/>
            <person name="Henrissat B."/>
            <person name="Herpoel-Gimbert I."/>
            <person name="Ruiz-Duenas F.J."/>
            <person name="Chevret D."/>
            <person name="Hainaut M."/>
            <person name="Lin J."/>
            <person name="Wang M."/>
            <person name="Pangilinan J."/>
            <person name="Lipzen A."/>
            <person name="Lesage-Meessen L."/>
            <person name="Navarro D."/>
            <person name="Riley R."/>
            <person name="Grigoriev I.V."/>
            <person name="Zhou S."/>
            <person name="Raouche S."/>
            <person name="Rosso M.N."/>
        </authorList>
    </citation>
    <scope>NUCLEOTIDE SEQUENCE [LARGE SCALE GENOMIC DNA]</scope>
    <source>
        <strain evidence="9 10">BRFM 1820</strain>
    </source>
</reference>
<evidence type="ECO:0000256" key="6">
    <source>
        <dbReference type="ARBA" id="ARBA00023002"/>
    </source>
</evidence>
<sequence>MTRLTLIVAATRNNGIGQGGQLPWRLAKEMAYFKRVTTSAPEGSMNAVVMGRNTWESIPPKFKPLNKRLNVVISSNKHYELLPTDTVAPCAPVYLHTNLDSALERLSQPEFLESPIHRSFVIGGASLYRETLALPTTSQSFVDRVLLTRIHSPAFEDCDVFMPDFLADGEREGKPWRQASHGELQEWAGFEVAAGTQEGNGVQYEFQMWVR</sequence>
<dbReference type="Pfam" id="PF00186">
    <property type="entry name" value="DHFR_1"/>
    <property type="match status" value="1"/>
</dbReference>
<dbReference type="InterPro" id="IPR024072">
    <property type="entry name" value="DHFR-like_dom_sf"/>
</dbReference>
<dbReference type="PRINTS" id="PR00070">
    <property type="entry name" value="DHFR"/>
</dbReference>
<dbReference type="PROSITE" id="PS51330">
    <property type="entry name" value="DHFR_2"/>
    <property type="match status" value="1"/>
</dbReference>
<evidence type="ECO:0000256" key="4">
    <source>
        <dbReference type="ARBA" id="ARBA00022563"/>
    </source>
</evidence>
<dbReference type="SUPFAM" id="SSF53597">
    <property type="entry name" value="Dihydrofolate reductase-like"/>
    <property type="match status" value="1"/>
</dbReference>
<evidence type="ECO:0000256" key="5">
    <source>
        <dbReference type="ARBA" id="ARBA00022857"/>
    </source>
</evidence>
<evidence type="ECO:0000313" key="10">
    <source>
        <dbReference type="Proteomes" id="UP000256964"/>
    </source>
</evidence>
<organism evidence="9 10">
    <name type="scientific">Lentinus brumalis</name>
    <dbReference type="NCBI Taxonomy" id="2498619"/>
    <lineage>
        <taxon>Eukaryota</taxon>
        <taxon>Fungi</taxon>
        <taxon>Dikarya</taxon>
        <taxon>Basidiomycota</taxon>
        <taxon>Agaricomycotina</taxon>
        <taxon>Agaricomycetes</taxon>
        <taxon>Polyporales</taxon>
        <taxon>Polyporaceae</taxon>
        <taxon>Lentinus</taxon>
    </lineage>
</organism>
<evidence type="ECO:0000256" key="2">
    <source>
        <dbReference type="ARBA" id="ARBA00012856"/>
    </source>
</evidence>
<dbReference type="Gene3D" id="3.40.430.10">
    <property type="entry name" value="Dihydrofolate Reductase, subunit A"/>
    <property type="match status" value="1"/>
</dbReference>
<dbReference type="GO" id="GO:0046654">
    <property type="term" value="P:tetrahydrofolate biosynthetic process"/>
    <property type="evidence" value="ECO:0007669"/>
    <property type="project" value="UniProtKB-UniPathway"/>
</dbReference>
<dbReference type="PANTHER" id="PTHR48069:SF3">
    <property type="entry name" value="DIHYDROFOLATE REDUCTASE"/>
    <property type="match status" value="1"/>
</dbReference>
<evidence type="ECO:0000256" key="7">
    <source>
        <dbReference type="RuleBase" id="RU004474"/>
    </source>
</evidence>
<dbReference type="InterPro" id="IPR001796">
    <property type="entry name" value="DHFR_dom"/>
</dbReference>
<keyword evidence="6" id="KW-0560">Oxidoreductase</keyword>
<dbReference type="GO" id="GO:0046452">
    <property type="term" value="P:dihydrofolate metabolic process"/>
    <property type="evidence" value="ECO:0007669"/>
    <property type="project" value="TreeGrafter"/>
</dbReference>
<dbReference type="GO" id="GO:0004146">
    <property type="term" value="F:dihydrofolate reductase activity"/>
    <property type="evidence" value="ECO:0007669"/>
    <property type="project" value="UniProtKB-EC"/>
</dbReference>
<gene>
    <name evidence="9" type="ORF">OH76DRAFT_1396159</name>
</gene>
<evidence type="ECO:0000256" key="3">
    <source>
        <dbReference type="ARBA" id="ARBA00018886"/>
    </source>
</evidence>
<dbReference type="InterPro" id="IPR017925">
    <property type="entry name" value="DHFR_CS"/>
</dbReference>
<dbReference type="CDD" id="cd00209">
    <property type="entry name" value="DHFR"/>
    <property type="match status" value="1"/>
</dbReference>
<dbReference type="Proteomes" id="UP000256964">
    <property type="component" value="Unassembled WGS sequence"/>
</dbReference>
<evidence type="ECO:0000256" key="1">
    <source>
        <dbReference type="ARBA" id="ARBA00004903"/>
    </source>
</evidence>
<keyword evidence="10" id="KW-1185">Reference proteome</keyword>
<dbReference type="STRING" id="139420.A0A371DTI1"/>
<name>A0A371DTI1_9APHY</name>
<evidence type="ECO:0000313" key="9">
    <source>
        <dbReference type="EMBL" id="RDX55815.1"/>
    </source>
</evidence>
<dbReference type="GO" id="GO:0005739">
    <property type="term" value="C:mitochondrion"/>
    <property type="evidence" value="ECO:0007669"/>
    <property type="project" value="TreeGrafter"/>
</dbReference>